<evidence type="ECO:0000313" key="2">
    <source>
        <dbReference type="Proteomes" id="UP001164803"/>
    </source>
</evidence>
<dbReference type="Gene3D" id="3.40.50.10400">
    <property type="entry name" value="Hypothetical protein PA1492"/>
    <property type="match status" value="1"/>
</dbReference>
<name>A0ABY6Z2X6_9BACL</name>
<dbReference type="InterPro" id="IPR025518">
    <property type="entry name" value="DUF4406"/>
</dbReference>
<dbReference type="SUPFAM" id="SSF52309">
    <property type="entry name" value="N-(deoxy)ribosyltransferase-like"/>
    <property type="match status" value="1"/>
</dbReference>
<dbReference type="EMBL" id="CP104064">
    <property type="protein sequence ID" value="WAH37242.1"/>
    <property type="molecule type" value="Genomic_DNA"/>
</dbReference>
<dbReference type="Proteomes" id="UP001164803">
    <property type="component" value="Chromosome"/>
</dbReference>
<gene>
    <name evidence="1" type="ORF">NZD86_01445</name>
</gene>
<organism evidence="1 2">
    <name type="scientific">Alicyclobacillus dauci</name>
    <dbReference type="NCBI Taxonomy" id="1475485"/>
    <lineage>
        <taxon>Bacteria</taxon>
        <taxon>Bacillati</taxon>
        <taxon>Bacillota</taxon>
        <taxon>Bacilli</taxon>
        <taxon>Bacillales</taxon>
        <taxon>Alicyclobacillaceae</taxon>
        <taxon>Alicyclobacillus</taxon>
    </lineage>
</organism>
<protein>
    <submittedName>
        <fullName evidence="1">DUF4406 domain-containing protein</fullName>
    </submittedName>
</protein>
<sequence length="117" mass="12886">MKNIYLSGPMTGLADFNRPAFDAAASALRSLGFTVVSPAEQAIAGGEWEDYMRHDLVLMMSTDSVVTLPGWRQSRGASLEVYIAHQLKMPVYELETVLLQHGMIELESSAQQLSLNL</sequence>
<dbReference type="Pfam" id="PF14359">
    <property type="entry name" value="DUF4406"/>
    <property type="match status" value="1"/>
</dbReference>
<accession>A0ABY6Z2X6</accession>
<proteinExistence type="predicted"/>
<dbReference type="RefSeq" id="WP_268044705.1">
    <property type="nucleotide sequence ID" value="NZ_CP104064.1"/>
</dbReference>
<reference evidence="1" key="1">
    <citation type="submission" date="2022-08" db="EMBL/GenBank/DDBJ databases">
        <title>Alicyclobacillus dauci DSM2870, complete genome.</title>
        <authorList>
            <person name="Wang Q."/>
            <person name="Cai R."/>
            <person name="Wang Z."/>
        </authorList>
    </citation>
    <scope>NUCLEOTIDE SEQUENCE</scope>
    <source>
        <strain evidence="1">DSM 28700</strain>
    </source>
</reference>
<keyword evidence="2" id="KW-1185">Reference proteome</keyword>
<evidence type="ECO:0000313" key="1">
    <source>
        <dbReference type="EMBL" id="WAH37242.1"/>
    </source>
</evidence>